<name>A0ABS1HRX7_9BACT</name>
<dbReference type="SUPFAM" id="SSF52980">
    <property type="entry name" value="Restriction endonuclease-like"/>
    <property type="match status" value="1"/>
</dbReference>
<dbReference type="InterPro" id="IPR011856">
    <property type="entry name" value="tRNA_endonuc-like_dom_sf"/>
</dbReference>
<dbReference type="RefSeq" id="WP_200467235.1">
    <property type="nucleotide sequence ID" value="NZ_JAENRR010000125.1"/>
</dbReference>
<sequence length="275" mass="31870">MSEKTNLDWKKYESITKYIYETLGKKSGVKIEGYGNNCKVKGKSGVNHQIDVLTNHSDGIHSYKTAIECKYWKDKINKDIVMKVSEIIEDAGLNKGIIVSRSGFTPDGISFAKHRNIGLVELREIEENDFQGRKRIFDIKTWINRPEILRTVIDAVDKTELAGEVIEIDKVKIELLDGKKTPFIDYMTTFKKELHNVGFWQVFSKGYRLDSAYLINEKSNSKIKIREIIFTGVLTRLNSNLKFYPVDQIWLIMKSLFEERTFTITEKGIIREDKN</sequence>
<feature type="domain" description="Restriction endonuclease type IV Mrr" evidence="1">
    <location>
        <begin position="7"/>
        <end position="125"/>
    </location>
</feature>
<evidence type="ECO:0000313" key="2">
    <source>
        <dbReference type="EMBL" id="MBK3520018.1"/>
    </source>
</evidence>
<reference evidence="2 3" key="1">
    <citation type="submission" date="2021-01" db="EMBL/GenBank/DDBJ databases">
        <title>Carboxyliciviraga sp.nov., isolated from coastal sediments.</title>
        <authorList>
            <person name="Lu D."/>
            <person name="Zhang T."/>
        </authorList>
    </citation>
    <scope>NUCLEOTIDE SEQUENCE [LARGE SCALE GENOMIC DNA]</scope>
    <source>
        <strain evidence="2 3">N1Y132</strain>
    </source>
</reference>
<keyword evidence="2" id="KW-0378">Hydrolase</keyword>
<keyword evidence="2" id="KW-0540">Nuclease</keyword>
<dbReference type="EMBL" id="JAENRR010000125">
    <property type="protein sequence ID" value="MBK3520018.1"/>
    <property type="molecule type" value="Genomic_DNA"/>
</dbReference>
<proteinExistence type="predicted"/>
<protein>
    <submittedName>
        <fullName evidence="2">Restriction endonuclease</fullName>
    </submittedName>
</protein>
<keyword evidence="2" id="KW-0255">Endonuclease</keyword>
<comment type="caution">
    <text evidence="2">The sequence shown here is derived from an EMBL/GenBank/DDBJ whole genome shotgun (WGS) entry which is preliminary data.</text>
</comment>
<accession>A0ABS1HRX7</accession>
<evidence type="ECO:0000313" key="3">
    <source>
        <dbReference type="Proteomes" id="UP000605676"/>
    </source>
</evidence>
<dbReference type="Pfam" id="PF04471">
    <property type="entry name" value="Mrr_cat"/>
    <property type="match status" value="1"/>
</dbReference>
<dbReference type="Proteomes" id="UP000605676">
    <property type="component" value="Unassembled WGS sequence"/>
</dbReference>
<keyword evidence="3" id="KW-1185">Reference proteome</keyword>
<dbReference type="Gene3D" id="3.40.1350.10">
    <property type="match status" value="1"/>
</dbReference>
<organism evidence="2 3">
    <name type="scientific">Carboxylicivirga marina</name>
    <dbReference type="NCBI Taxonomy" id="2800988"/>
    <lineage>
        <taxon>Bacteria</taxon>
        <taxon>Pseudomonadati</taxon>
        <taxon>Bacteroidota</taxon>
        <taxon>Bacteroidia</taxon>
        <taxon>Marinilabiliales</taxon>
        <taxon>Marinilabiliaceae</taxon>
        <taxon>Carboxylicivirga</taxon>
    </lineage>
</organism>
<evidence type="ECO:0000259" key="1">
    <source>
        <dbReference type="Pfam" id="PF04471"/>
    </source>
</evidence>
<dbReference type="InterPro" id="IPR011335">
    <property type="entry name" value="Restrct_endonuc-II-like"/>
</dbReference>
<dbReference type="InterPro" id="IPR007560">
    <property type="entry name" value="Restrct_endonuc_IV_Mrr"/>
</dbReference>
<dbReference type="GO" id="GO:0004519">
    <property type="term" value="F:endonuclease activity"/>
    <property type="evidence" value="ECO:0007669"/>
    <property type="project" value="UniProtKB-KW"/>
</dbReference>
<gene>
    <name evidence="2" type="ORF">JIV24_21990</name>
</gene>